<comment type="caution">
    <text evidence="2">The sequence shown here is derived from an EMBL/GenBank/DDBJ whole genome shotgun (WGS) entry which is preliminary data.</text>
</comment>
<dbReference type="AlphaFoldDB" id="A0A077M4P5"/>
<evidence type="ECO:0000313" key="2">
    <source>
        <dbReference type="EMBL" id="CCH79090.1"/>
    </source>
</evidence>
<accession>A0A077M4P5</accession>
<dbReference type="EMBL" id="CAJB01000334">
    <property type="protein sequence ID" value="CCH79090.1"/>
    <property type="molecule type" value="Genomic_DNA"/>
</dbReference>
<sequence length="153" mass="17114">MKTATQVWALFGPFLGVLVGGWLANHGNRQLAREARAVKQGDALQSSIIAFVDQWFVAYRERARLTHQLTDTPLGQPWTEEQKAFGEVVNDQTGVLTAIFRRCQLLGATPEHVDLMRRACQTLWASTVEEFYVLDVGRALRSIDDLVSAVTRA</sequence>
<evidence type="ECO:0000256" key="1">
    <source>
        <dbReference type="SAM" id="Phobius"/>
    </source>
</evidence>
<name>A0A077M4P5_9MICO</name>
<keyword evidence="1" id="KW-0472">Membrane</keyword>
<evidence type="ECO:0000313" key="3">
    <source>
        <dbReference type="Proteomes" id="UP000035721"/>
    </source>
</evidence>
<dbReference type="Proteomes" id="UP000035721">
    <property type="component" value="Unassembled WGS sequence"/>
</dbReference>
<dbReference type="RefSeq" id="WP_157635290.1">
    <property type="nucleotide sequence ID" value="NZ_HF570958.1"/>
</dbReference>
<feature type="transmembrane region" description="Helical" evidence="1">
    <location>
        <begin position="6"/>
        <end position="24"/>
    </location>
</feature>
<keyword evidence="3" id="KW-1185">Reference proteome</keyword>
<proteinExistence type="predicted"/>
<organism evidence="2 3">
    <name type="scientific">Nostocoides japonicum T1-X7</name>
    <dbReference type="NCBI Taxonomy" id="1194083"/>
    <lineage>
        <taxon>Bacteria</taxon>
        <taxon>Bacillati</taxon>
        <taxon>Actinomycetota</taxon>
        <taxon>Actinomycetes</taxon>
        <taxon>Micrococcales</taxon>
        <taxon>Intrasporangiaceae</taxon>
        <taxon>Nostocoides</taxon>
    </lineage>
</organism>
<protein>
    <submittedName>
        <fullName evidence="2">Uncharacterized protein</fullName>
    </submittedName>
</protein>
<dbReference type="STRING" id="1194083.BN12_40060"/>
<reference evidence="2 3" key="1">
    <citation type="journal article" date="2013" name="ISME J.">
        <title>A metabolic model for members of the genus Tetrasphaera involved in enhanced biological phosphorus removal.</title>
        <authorList>
            <person name="Kristiansen R."/>
            <person name="Nguyen H.T.T."/>
            <person name="Saunders A.M."/>
            <person name="Nielsen J.L."/>
            <person name="Wimmer R."/>
            <person name="Le V.Q."/>
            <person name="McIlroy S.J."/>
            <person name="Petrovski S."/>
            <person name="Seviour R.J."/>
            <person name="Calteau A."/>
            <person name="Nielsen K.L."/>
            <person name="Nielsen P.H."/>
        </authorList>
    </citation>
    <scope>NUCLEOTIDE SEQUENCE [LARGE SCALE GENOMIC DNA]</scope>
    <source>
        <strain evidence="2 3">T1-X7</strain>
    </source>
</reference>
<keyword evidence="1" id="KW-1133">Transmembrane helix</keyword>
<keyword evidence="1" id="KW-0812">Transmembrane</keyword>
<gene>
    <name evidence="2" type="ORF">BN12_40060</name>
</gene>